<evidence type="ECO:0000256" key="4">
    <source>
        <dbReference type="ARBA" id="ARBA00022771"/>
    </source>
</evidence>
<feature type="binding site" evidence="10">
    <location>
        <position position="7"/>
    </location>
    <ligand>
        <name>Zn(2+)</name>
        <dbReference type="ChEBI" id="CHEBI:29105"/>
    </ligand>
</feature>
<dbReference type="FunFam" id="2.30.170.20:FF:000001">
    <property type="entry name" value="probable ribosome biogenesis protein RLP24"/>
    <property type="match status" value="1"/>
</dbReference>
<keyword evidence="2 10" id="KW-0479">Metal-binding</keyword>
<dbReference type="PROSITE" id="PS01073">
    <property type="entry name" value="RIBOSOMAL_L24E"/>
    <property type="match status" value="1"/>
</dbReference>
<reference evidence="14 15" key="1">
    <citation type="submission" date="2015-12" db="EMBL/GenBank/DDBJ databases">
        <title>A stable core within a dynamic pangenome in Sulfolobus acidocaldarius.</title>
        <authorList>
            <person name="Anderson R."/>
            <person name="Kouris A."/>
            <person name="Seward C."/>
            <person name="Campbell K."/>
            <person name="Whitaker R."/>
        </authorList>
    </citation>
    <scope>NUCLEOTIDE SEQUENCE [LARGE SCALE GENOMIC DNA]</scope>
    <source>
        <strain evidence="12 15">GG12-C01-09</strain>
        <strain evidence="13 14">NG05B_CO5_07</strain>
    </source>
</reference>
<evidence type="ECO:0000256" key="5">
    <source>
        <dbReference type="ARBA" id="ARBA00022833"/>
    </source>
</evidence>
<dbReference type="InterPro" id="IPR055345">
    <property type="entry name" value="Ribosomal_eL24-rel_arc"/>
</dbReference>
<evidence type="ECO:0000256" key="1">
    <source>
        <dbReference type="ARBA" id="ARBA00005647"/>
    </source>
</evidence>
<evidence type="ECO:0000313" key="12">
    <source>
        <dbReference type="EMBL" id="ALU29005.1"/>
    </source>
</evidence>
<dbReference type="PANTHER" id="PTHR10792">
    <property type="entry name" value="60S RIBOSOMAL PROTEIN L24"/>
    <property type="match status" value="1"/>
</dbReference>
<dbReference type="GO" id="GO:1990904">
    <property type="term" value="C:ribonucleoprotein complex"/>
    <property type="evidence" value="ECO:0007669"/>
    <property type="project" value="UniProtKB-KW"/>
</dbReference>
<dbReference type="Gene3D" id="2.30.170.20">
    <property type="entry name" value="Ribosomal protein L24e"/>
    <property type="match status" value="1"/>
</dbReference>
<dbReference type="InterPro" id="IPR038630">
    <property type="entry name" value="L24e/L24_sf"/>
</dbReference>
<dbReference type="GO" id="GO:0006412">
    <property type="term" value="P:translation"/>
    <property type="evidence" value="ECO:0007669"/>
    <property type="project" value="UniProtKB-UniRule"/>
</dbReference>
<evidence type="ECO:0000256" key="10">
    <source>
        <dbReference type="HAMAP-Rule" id="MF_00773"/>
    </source>
</evidence>
<comment type="similarity">
    <text evidence="1 10">Belongs to the eukaryotic ribosomal protein eL24 family.</text>
</comment>
<organism evidence="12 15">
    <name type="scientific">Sulfolobus acidocaldarius</name>
    <dbReference type="NCBI Taxonomy" id="2285"/>
    <lineage>
        <taxon>Archaea</taxon>
        <taxon>Thermoproteota</taxon>
        <taxon>Thermoprotei</taxon>
        <taxon>Sulfolobales</taxon>
        <taxon>Sulfolobaceae</taxon>
        <taxon>Sulfolobus</taxon>
    </lineage>
</organism>
<keyword evidence="8 10" id="KW-0687">Ribonucleoprotein</keyword>
<dbReference type="CDD" id="cd00472">
    <property type="entry name" value="Ribosomal_L24e_L24"/>
    <property type="match status" value="1"/>
</dbReference>
<dbReference type="EMBL" id="CP013694">
    <property type="protein sequence ID" value="ALU29005.1"/>
    <property type="molecule type" value="Genomic_DNA"/>
</dbReference>
<feature type="zinc finger region" description="C4-type" evidence="10">
    <location>
        <begin position="7"/>
        <end position="37"/>
    </location>
</feature>
<protein>
    <recommendedName>
        <fullName evidence="10">Large ribosomal subunit protein eL24</fullName>
    </recommendedName>
</protein>
<dbReference type="GO" id="GO:0008270">
    <property type="term" value="F:zinc ion binding"/>
    <property type="evidence" value="ECO:0007669"/>
    <property type="project" value="UniProtKB-UniRule"/>
</dbReference>
<proteinExistence type="inferred from homology"/>
<keyword evidence="6 10" id="KW-0694">RNA-binding</keyword>
<comment type="subunit">
    <text evidence="9 10">Part of the 50S ribosomal subunit. Forms a cluster with proteins L3 and L14.</text>
</comment>
<dbReference type="GO" id="GO:0019843">
    <property type="term" value="F:rRNA binding"/>
    <property type="evidence" value="ECO:0007669"/>
    <property type="project" value="UniProtKB-UniRule"/>
</dbReference>
<feature type="binding site" evidence="10">
    <location>
        <position position="33"/>
    </location>
    <ligand>
        <name>Zn(2+)</name>
        <dbReference type="ChEBI" id="CHEBI:29105"/>
    </ligand>
</feature>
<dbReference type="GO" id="GO:0003735">
    <property type="term" value="F:structural constituent of ribosome"/>
    <property type="evidence" value="ECO:0007669"/>
    <property type="project" value="InterPro"/>
</dbReference>
<comment type="cofactor">
    <cofactor evidence="10">
        <name>Zn(2+)</name>
        <dbReference type="ChEBI" id="CHEBI:29105"/>
    </cofactor>
    <text evidence="10">Binds 1 zinc ion per subunit.</text>
</comment>
<dbReference type="Pfam" id="PF01246">
    <property type="entry name" value="Ribosomal_L24e"/>
    <property type="match status" value="1"/>
</dbReference>
<accession>A0A0U2N9E7</accession>
<dbReference type="Proteomes" id="UP000060043">
    <property type="component" value="Chromosome"/>
</dbReference>
<comment type="function">
    <text evidence="10">Binds to the 23S rRNA.</text>
</comment>
<keyword evidence="5 10" id="KW-0862">Zinc</keyword>
<dbReference type="OMA" id="GTGKMYV"/>
<dbReference type="InterPro" id="IPR056366">
    <property type="entry name" value="Ribosomal_eL24"/>
</dbReference>
<keyword evidence="4 10" id="KW-0863">Zinc-finger</keyword>
<dbReference type="STRING" id="1435377.SUSAZ_03130"/>
<dbReference type="SMR" id="A0A0U2N9E7"/>
<keyword evidence="7 10" id="KW-0689">Ribosomal protein</keyword>
<dbReference type="HAMAP" id="MF_00773">
    <property type="entry name" value="Ribosomal_eL24"/>
    <property type="match status" value="1"/>
</dbReference>
<evidence type="ECO:0000259" key="11">
    <source>
        <dbReference type="SMART" id="SM00746"/>
    </source>
</evidence>
<feature type="domain" description="TRASH" evidence="11">
    <location>
        <begin position="7"/>
        <end position="45"/>
    </location>
</feature>
<dbReference type="PaxDb" id="1435377-SUSAZ_03130"/>
<name>A0A0U2N9E7_9CREN</name>
<dbReference type="InterPro" id="IPR023442">
    <property type="entry name" value="Ribosomal_eL24_CS"/>
</dbReference>
<dbReference type="GeneID" id="14551212"/>
<evidence type="ECO:0000256" key="9">
    <source>
        <dbReference type="ARBA" id="ARBA00062681"/>
    </source>
</evidence>
<dbReference type="SMART" id="SM00746">
    <property type="entry name" value="TRASH"/>
    <property type="match status" value="1"/>
</dbReference>
<dbReference type="NCBIfam" id="NF034186">
    <property type="entry name" value="PRK14891.1-1"/>
    <property type="match status" value="1"/>
</dbReference>
<evidence type="ECO:0000313" key="14">
    <source>
        <dbReference type="Proteomes" id="UP000060043"/>
    </source>
</evidence>
<dbReference type="EMBL" id="CP013695">
    <property type="protein sequence ID" value="ALU31732.1"/>
    <property type="molecule type" value="Genomic_DNA"/>
</dbReference>
<dbReference type="PANTHER" id="PTHR10792:SF1">
    <property type="entry name" value="RIBOSOMAL PROTEIN L24"/>
    <property type="match status" value="1"/>
</dbReference>
<dbReference type="RefSeq" id="WP_011277579.1">
    <property type="nucleotide sequence ID" value="NZ_BHWZ01000001.1"/>
</dbReference>
<dbReference type="Proteomes" id="UP000065473">
    <property type="component" value="Chromosome"/>
</dbReference>
<evidence type="ECO:0000313" key="13">
    <source>
        <dbReference type="EMBL" id="ALU31732.1"/>
    </source>
</evidence>
<evidence type="ECO:0000313" key="15">
    <source>
        <dbReference type="Proteomes" id="UP000065473"/>
    </source>
</evidence>
<evidence type="ECO:0000256" key="2">
    <source>
        <dbReference type="ARBA" id="ARBA00022723"/>
    </source>
</evidence>
<evidence type="ECO:0000256" key="3">
    <source>
        <dbReference type="ARBA" id="ARBA00022730"/>
    </source>
</evidence>
<dbReference type="InterPro" id="IPR011017">
    <property type="entry name" value="TRASH_dom"/>
</dbReference>
<gene>
    <name evidence="10" type="primary">rpl24e</name>
    <name evidence="12" type="ORF">ATY89_02930</name>
    <name evidence="13" type="ORF">ATZ20_05955</name>
</gene>
<evidence type="ECO:0000256" key="6">
    <source>
        <dbReference type="ARBA" id="ARBA00022884"/>
    </source>
</evidence>
<feature type="binding site" evidence="10">
    <location>
        <position position="37"/>
    </location>
    <ligand>
        <name>Zn(2+)</name>
        <dbReference type="ChEBI" id="CHEBI:29105"/>
    </ligand>
</feature>
<dbReference type="GO" id="GO:0005840">
    <property type="term" value="C:ribosome"/>
    <property type="evidence" value="ECO:0007669"/>
    <property type="project" value="UniProtKB-KW"/>
</dbReference>
<feature type="binding site" evidence="10">
    <location>
        <position position="10"/>
    </location>
    <ligand>
        <name>Zn(2+)</name>
        <dbReference type="ChEBI" id="CHEBI:29105"/>
    </ligand>
</feature>
<sequence>MVSTRQCSFCGKDILPGTGLMYVRNDGSLLWFCSSKCRKSMLKLHRDPKKLKWTKSYLGAKP</sequence>
<evidence type="ECO:0000256" key="7">
    <source>
        <dbReference type="ARBA" id="ARBA00022980"/>
    </source>
</evidence>
<dbReference type="OrthoDB" id="55506at2157"/>
<evidence type="ECO:0000256" key="8">
    <source>
        <dbReference type="ARBA" id="ARBA00023274"/>
    </source>
</evidence>
<dbReference type="InterPro" id="IPR000988">
    <property type="entry name" value="Ribosomal_eL24-rel_N"/>
</dbReference>
<dbReference type="SUPFAM" id="SSF57716">
    <property type="entry name" value="Glucocorticoid receptor-like (DNA-binding domain)"/>
    <property type="match status" value="1"/>
</dbReference>
<dbReference type="AlphaFoldDB" id="A0A0U2N9E7"/>
<keyword evidence="3 10" id="KW-0699">rRNA-binding</keyword>